<dbReference type="Pfam" id="PF01557">
    <property type="entry name" value="FAA_hydrolase"/>
    <property type="match status" value="1"/>
</dbReference>
<dbReference type="SUPFAM" id="SSF56529">
    <property type="entry name" value="FAH"/>
    <property type="match status" value="1"/>
</dbReference>
<dbReference type="EMBL" id="CP009571">
    <property type="protein sequence ID" value="AIT07710.1"/>
    <property type="molecule type" value="Genomic_DNA"/>
</dbReference>
<dbReference type="InterPro" id="IPR051121">
    <property type="entry name" value="FAH"/>
</dbReference>
<dbReference type="HOGENOM" id="CLU_028458_3_0_5"/>
<dbReference type="AlphaFoldDB" id="A0A097EJG3"/>
<keyword evidence="4" id="KW-0413">Isomerase</keyword>
<keyword evidence="2" id="KW-0479">Metal-binding</keyword>
<accession>A0A097EJG3</accession>
<feature type="domain" description="Fumarylacetoacetase-like C-terminal" evidence="3">
    <location>
        <begin position="75"/>
        <end position="279"/>
    </location>
</feature>
<protein>
    <submittedName>
        <fullName evidence="4">5-carboxymethyl-2-hydroxymuconate isomerase</fullName>
    </submittedName>
</protein>
<name>A0A097EJG3_9SPHN</name>
<organism evidence="4 5">
    <name type="scientific">Sphingomonas taxi</name>
    <dbReference type="NCBI Taxonomy" id="1549858"/>
    <lineage>
        <taxon>Bacteria</taxon>
        <taxon>Pseudomonadati</taxon>
        <taxon>Pseudomonadota</taxon>
        <taxon>Alphaproteobacteria</taxon>
        <taxon>Sphingomonadales</taxon>
        <taxon>Sphingomonadaceae</taxon>
        <taxon>Sphingomonas</taxon>
    </lineage>
</organism>
<gene>
    <name evidence="4" type="ORF">MC45_16545</name>
</gene>
<keyword evidence="5" id="KW-1185">Reference proteome</keyword>
<evidence type="ECO:0000256" key="2">
    <source>
        <dbReference type="ARBA" id="ARBA00022723"/>
    </source>
</evidence>
<sequence length="284" mass="31142">MKLLSFKIDGRESFGAVVGDEVVDLGRRFEGRFVTIVDALRADALGELDRAVAGATGDHALADIEFLPVIPNPPKIICIGVNYETHRNEIGRDPSAKPMVFARFPISQVGHGEPMIAPPESGTYDYEGEIAVIIGKPGRRISQADCWDHIAGYAPYNDGSIREWQRHTPQWGPGKNWYKTGAFGPWMTTRGEIADDQDLHLKTRLNGVEVQNAKSSDMIFKIPELIEYCSTFIPLEAGDVIVTGTPGGVGVRREPKLFMKDGDVVEVEITEVGVLSNPIRAEAV</sequence>
<evidence type="ECO:0000259" key="3">
    <source>
        <dbReference type="Pfam" id="PF01557"/>
    </source>
</evidence>
<dbReference type="GO" id="GO:0044281">
    <property type="term" value="P:small molecule metabolic process"/>
    <property type="evidence" value="ECO:0007669"/>
    <property type="project" value="UniProtKB-ARBA"/>
</dbReference>
<dbReference type="eggNOG" id="COG0179">
    <property type="taxonomic scope" value="Bacteria"/>
</dbReference>
<dbReference type="GO" id="GO:0046872">
    <property type="term" value="F:metal ion binding"/>
    <property type="evidence" value="ECO:0007669"/>
    <property type="project" value="UniProtKB-KW"/>
</dbReference>
<dbReference type="Proteomes" id="UP000033200">
    <property type="component" value="Chromosome"/>
</dbReference>
<dbReference type="InterPro" id="IPR036663">
    <property type="entry name" value="Fumarylacetoacetase_C_sf"/>
</dbReference>
<comment type="similarity">
    <text evidence="1">Belongs to the FAH family.</text>
</comment>
<evidence type="ECO:0000313" key="5">
    <source>
        <dbReference type="Proteomes" id="UP000033200"/>
    </source>
</evidence>
<dbReference type="PANTHER" id="PTHR42796:SF4">
    <property type="entry name" value="FUMARYLACETOACETATE HYDROLASE DOMAIN-CONTAINING PROTEIN 2A"/>
    <property type="match status" value="1"/>
</dbReference>
<dbReference type="Gene3D" id="3.90.850.10">
    <property type="entry name" value="Fumarylacetoacetase-like, C-terminal domain"/>
    <property type="match status" value="1"/>
</dbReference>
<dbReference type="STRING" id="1549858.MC45_16545"/>
<reference evidence="4 5" key="1">
    <citation type="submission" date="2014-09" db="EMBL/GenBank/DDBJ databases">
        <title>Using Illumina technology Improving SMRT sequencing Genome Assembly by RASTools.</title>
        <authorList>
            <person name="Zhou Y."/>
            <person name="Ma T."/>
            <person name="Liu T."/>
        </authorList>
    </citation>
    <scope>NUCLEOTIDE SEQUENCE [LARGE SCALE GENOMIC DNA]</scope>
    <source>
        <strain evidence="4 5">ATCC 55669</strain>
    </source>
</reference>
<dbReference type="KEGG" id="stax:MC45_16545"/>
<dbReference type="GO" id="GO:0016853">
    <property type="term" value="F:isomerase activity"/>
    <property type="evidence" value="ECO:0007669"/>
    <property type="project" value="UniProtKB-KW"/>
</dbReference>
<evidence type="ECO:0000313" key="4">
    <source>
        <dbReference type="EMBL" id="AIT07710.1"/>
    </source>
</evidence>
<dbReference type="PANTHER" id="PTHR42796">
    <property type="entry name" value="FUMARYLACETOACETATE HYDROLASE DOMAIN-CONTAINING PROTEIN 2A-RELATED"/>
    <property type="match status" value="1"/>
</dbReference>
<evidence type="ECO:0000256" key="1">
    <source>
        <dbReference type="ARBA" id="ARBA00010211"/>
    </source>
</evidence>
<dbReference type="InterPro" id="IPR011234">
    <property type="entry name" value="Fumarylacetoacetase-like_C"/>
</dbReference>
<proteinExistence type="inferred from homology"/>